<accession>A0AAN8P636</accession>
<feature type="region of interest" description="Disordered" evidence="1">
    <location>
        <begin position="122"/>
        <end position="177"/>
    </location>
</feature>
<evidence type="ECO:0000313" key="2">
    <source>
        <dbReference type="EMBL" id="KAK6634562.1"/>
    </source>
</evidence>
<proteinExistence type="predicted"/>
<reference evidence="2 3" key="1">
    <citation type="submission" date="2023-10" db="EMBL/GenBank/DDBJ databases">
        <title>Genomes of two closely related lineages of the louse Polyplax serrata with different host specificities.</title>
        <authorList>
            <person name="Martinu J."/>
            <person name="Tarabai H."/>
            <person name="Stefka J."/>
            <person name="Hypsa V."/>
        </authorList>
    </citation>
    <scope>NUCLEOTIDE SEQUENCE [LARGE SCALE GENOMIC DNA]</scope>
    <source>
        <strain evidence="2">HR10_N</strain>
    </source>
</reference>
<evidence type="ECO:0000313" key="3">
    <source>
        <dbReference type="Proteomes" id="UP001372834"/>
    </source>
</evidence>
<dbReference type="EMBL" id="JAWJWE010000005">
    <property type="protein sequence ID" value="KAK6634562.1"/>
    <property type="molecule type" value="Genomic_DNA"/>
</dbReference>
<dbReference type="AlphaFoldDB" id="A0AAN8P636"/>
<comment type="caution">
    <text evidence="2">The sequence shown here is derived from an EMBL/GenBank/DDBJ whole genome shotgun (WGS) entry which is preliminary data.</text>
</comment>
<feature type="compositionally biased region" description="Polar residues" evidence="1">
    <location>
        <begin position="145"/>
        <end position="154"/>
    </location>
</feature>
<protein>
    <submittedName>
        <fullName evidence="2">Uncharacterized protein</fullName>
    </submittedName>
</protein>
<sequence>MVNEGEEQQKKSTRAKHAVYLAKGGCFCCNKSSDSHEAEWQVPNLETALELFQIKSSRSFGPNKEVWPIRARGSVRNRRNGNHEVEEEIFRYDSKVRTRLKRKGSFVKGSICRCDRKKKETCKDSSETPKSHSMASPRRQKHEISSSTKFSPWQKTLVDGGGGPTWGRRTDSSILGPGFLAQNKKCAREEATGSQVASVAI</sequence>
<gene>
    <name evidence="2" type="ORF">RUM43_011963</name>
</gene>
<dbReference type="Proteomes" id="UP001372834">
    <property type="component" value="Unassembled WGS sequence"/>
</dbReference>
<organism evidence="2 3">
    <name type="scientific">Polyplax serrata</name>
    <name type="common">Common mouse louse</name>
    <dbReference type="NCBI Taxonomy" id="468196"/>
    <lineage>
        <taxon>Eukaryota</taxon>
        <taxon>Metazoa</taxon>
        <taxon>Ecdysozoa</taxon>
        <taxon>Arthropoda</taxon>
        <taxon>Hexapoda</taxon>
        <taxon>Insecta</taxon>
        <taxon>Pterygota</taxon>
        <taxon>Neoptera</taxon>
        <taxon>Paraneoptera</taxon>
        <taxon>Psocodea</taxon>
        <taxon>Troctomorpha</taxon>
        <taxon>Phthiraptera</taxon>
        <taxon>Anoplura</taxon>
        <taxon>Polyplacidae</taxon>
        <taxon>Polyplax</taxon>
    </lineage>
</organism>
<name>A0AAN8P636_POLSC</name>
<evidence type="ECO:0000256" key="1">
    <source>
        <dbReference type="SAM" id="MobiDB-lite"/>
    </source>
</evidence>